<feature type="transmembrane region" description="Helical" evidence="1">
    <location>
        <begin position="69"/>
        <end position="89"/>
    </location>
</feature>
<keyword evidence="1" id="KW-0472">Membrane</keyword>
<dbReference type="EMBL" id="PJNH01000003">
    <property type="protein sequence ID" value="PKR77284.1"/>
    <property type="molecule type" value="Genomic_DNA"/>
</dbReference>
<keyword evidence="1" id="KW-0812">Transmembrane</keyword>
<dbReference type="InterPro" id="IPR026369">
    <property type="entry name" value="CxxC_20_CxxC"/>
</dbReference>
<protein>
    <recommendedName>
        <fullName evidence="4">Cxxc_20_cxxc protein</fullName>
    </recommendedName>
</protein>
<sequence length="99" mass="11734">MPTCAHCGRKWSWKQSLNRMFTLSQEIQCPHCHRNQFFSKKTRTINAVLNMFIVSPLAINIFFDLTPWMLLGMIVGIFLVLVVIFPFYLELDKEDRPLW</sequence>
<dbReference type="AlphaFoldDB" id="A0A2I0QSK3"/>
<dbReference type="RefSeq" id="WP_101332112.1">
    <property type="nucleotide sequence ID" value="NZ_PJNH01000003.1"/>
</dbReference>
<dbReference type="OrthoDB" id="2418141at2"/>
<gene>
    <name evidence="2" type="ORF">CEY16_11135</name>
</gene>
<dbReference type="Proteomes" id="UP000243524">
    <property type="component" value="Unassembled WGS sequence"/>
</dbReference>
<dbReference type="NCBIfam" id="TIGR04104">
    <property type="entry name" value="cxxc_20_cxxc"/>
    <property type="match status" value="1"/>
</dbReference>
<keyword evidence="1" id="KW-1133">Transmembrane helix</keyword>
<evidence type="ECO:0000313" key="3">
    <source>
        <dbReference type="Proteomes" id="UP000243524"/>
    </source>
</evidence>
<reference evidence="2 3" key="1">
    <citation type="submission" date="2017-06" db="EMBL/GenBank/DDBJ databases">
        <title>the draft geome sequence of Illustriluteabacillus marina B3227.</title>
        <authorList>
            <person name="He R.-H."/>
            <person name="Du Z.-J."/>
        </authorList>
    </citation>
    <scope>NUCLEOTIDE SEQUENCE [LARGE SCALE GENOMIC DNA]</scope>
    <source>
        <strain evidence="2 3">B3227</strain>
    </source>
</reference>
<name>A0A2I0QSK3_9BACI</name>
<evidence type="ECO:0000313" key="2">
    <source>
        <dbReference type="EMBL" id="PKR77284.1"/>
    </source>
</evidence>
<feature type="transmembrane region" description="Helical" evidence="1">
    <location>
        <begin position="44"/>
        <end position="63"/>
    </location>
</feature>
<accession>A0A2I0QSK3</accession>
<comment type="caution">
    <text evidence="2">The sequence shown here is derived from an EMBL/GenBank/DDBJ whole genome shotgun (WGS) entry which is preliminary data.</text>
</comment>
<evidence type="ECO:0000256" key="1">
    <source>
        <dbReference type="SAM" id="Phobius"/>
    </source>
</evidence>
<evidence type="ECO:0008006" key="4">
    <source>
        <dbReference type="Google" id="ProtNLM"/>
    </source>
</evidence>
<organism evidence="2 3">
    <name type="scientific">Halalkalibacillus sediminis</name>
    <dbReference type="NCBI Taxonomy" id="2018042"/>
    <lineage>
        <taxon>Bacteria</taxon>
        <taxon>Bacillati</taxon>
        <taxon>Bacillota</taxon>
        <taxon>Bacilli</taxon>
        <taxon>Bacillales</taxon>
        <taxon>Bacillaceae</taxon>
        <taxon>Halalkalibacillus</taxon>
    </lineage>
</organism>
<keyword evidence="3" id="KW-1185">Reference proteome</keyword>
<proteinExistence type="predicted"/>